<evidence type="ECO:0000313" key="2">
    <source>
        <dbReference type="Proteomes" id="UP000054549"/>
    </source>
</evidence>
<keyword evidence="2" id="KW-1185">Reference proteome</keyword>
<dbReference type="OrthoDB" id="5599646at2759"/>
<feature type="non-terminal residue" evidence="1">
    <location>
        <position position="1"/>
    </location>
</feature>
<dbReference type="Proteomes" id="UP000054549">
    <property type="component" value="Unassembled WGS sequence"/>
</dbReference>
<dbReference type="STRING" id="946122.A0A0C2XKD9"/>
<evidence type="ECO:0000313" key="1">
    <source>
        <dbReference type="EMBL" id="KIL69971.1"/>
    </source>
</evidence>
<protein>
    <submittedName>
        <fullName evidence="1">Uncharacterized protein</fullName>
    </submittedName>
</protein>
<gene>
    <name evidence="1" type="ORF">M378DRAFT_68989</name>
</gene>
<proteinExistence type="predicted"/>
<dbReference type="InParanoid" id="A0A0C2XKD9"/>
<organism evidence="1 2">
    <name type="scientific">Amanita muscaria (strain Koide BX008)</name>
    <dbReference type="NCBI Taxonomy" id="946122"/>
    <lineage>
        <taxon>Eukaryota</taxon>
        <taxon>Fungi</taxon>
        <taxon>Dikarya</taxon>
        <taxon>Basidiomycota</taxon>
        <taxon>Agaricomycotina</taxon>
        <taxon>Agaricomycetes</taxon>
        <taxon>Agaricomycetidae</taxon>
        <taxon>Agaricales</taxon>
        <taxon>Pluteineae</taxon>
        <taxon>Amanitaceae</taxon>
        <taxon>Amanita</taxon>
    </lineage>
</organism>
<name>A0A0C2XKD9_AMAMK</name>
<dbReference type="AlphaFoldDB" id="A0A0C2XKD9"/>
<dbReference type="HOGENOM" id="CLU_190892_0_0_1"/>
<reference evidence="1 2" key="1">
    <citation type="submission" date="2014-04" db="EMBL/GenBank/DDBJ databases">
        <title>Evolutionary Origins and Diversification of the Mycorrhizal Mutualists.</title>
        <authorList>
            <consortium name="DOE Joint Genome Institute"/>
            <consortium name="Mycorrhizal Genomics Consortium"/>
            <person name="Kohler A."/>
            <person name="Kuo A."/>
            <person name="Nagy L.G."/>
            <person name="Floudas D."/>
            <person name="Copeland A."/>
            <person name="Barry K.W."/>
            <person name="Cichocki N."/>
            <person name="Veneault-Fourrey C."/>
            <person name="LaButti K."/>
            <person name="Lindquist E.A."/>
            <person name="Lipzen A."/>
            <person name="Lundell T."/>
            <person name="Morin E."/>
            <person name="Murat C."/>
            <person name="Riley R."/>
            <person name="Ohm R."/>
            <person name="Sun H."/>
            <person name="Tunlid A."/>
            <person name="Henrissat B."/>
            <person name="Grigoriev I.V."/>
            <person name="Hibbett D.S."/>
            <person name="Martin F."/>
        </authorList>
    </citation>
    <scope>NUCLEOTIDE SEQUENCE [LARGE SCALE GENOMIC DNA]</scope>
    <source>
        <strain evidence="1 2">Koide BX008</strain>
    </source>
</reference>
<accession>A0A0C2XKD9</accession>
<sequence length="71" mass="7990">ATYTLIYTFLTKRSHTKAAEAVKKAAKDVVVLKGELIQDGPTLDEIIREWKGRQLIEDKDSTSSYDCVHGH</sequence>
<dbReference type="EMBL" id="KN818225">
    <property type="protein sequence ID" value="KIL69971.1"/>
    <property type="molecule type" value="Genomic_DNA"/>
</dbReference>